<reference evidence="1" key="1">
    <citation type="submission" date="2022-03" db="EMBL/GenBank/DDBJ databases">
        <authorList>
            <person name="Lindestad O."/>
        </authorList>
    </citation>
    <scope>NUCLEOTIDE SEQUENCE</scope>
</reference>
<protein>
    <submittedName>
        <fullName evidence="1">Jg23489 protein</fullName>
    </submittedName>
</protein>
<organism evidence="1 2">
    <name type="scientific">Pararge aegeria aegeria</name>
    <dbReference type="NCBI Taxonomy" id="348720"/>
    <lineage>
        <taxon>Eukaryota</taxon>
        <taxon>Metazoa</taxon>
        <taxon>Ecdysozoa</taxon>
        <taxon>Arthropoda</taxon>
        <taxon>Hexapoda</taxon>
        <taxon>Insecta</taxon>
        <taxon>Pterygota</taxon>
        <taxon>Neoptera</taxon>
        <taxon>Endopterygota</taxon>
        <taxon>Lepidoptera</taxon>
        <taxon>Glossata</taxon>
        <taxon>Ditrysia</taxon>
        <taxon>Papilionoidea</taxon>
        <taxon>Nymphalidae</taxon>
        <taxon>Satyrinae</taxon>
        <taxon>Satyrini</taxon>
        <taxon>Parargina</taxon>
        <taxon>Pararge</taxon>
    </lineage>
</organism>
<name>A0A8S4QXP7_9NEOP</name>
<comment type="caution">
    <text evidence="1">The sequence shown here is derived from an EMBL/GenBank/DDBJ whole genome shotgun (WGS) entry which is preliminary data.</text>
</comment>
<proteinExistence type="predicted"/>
<evidence type="ECO:0000313" key="1">
    <source>
        <dbReference type="EMBL" id="CAH2218231.1"/>
    </source>
</evidence>
<keyword evidence="2" id="KW-1185">Reference proteome</keyword>
<accession>A0A8S4QXP7</accession>
<sequence length="104" mass="11735">MKYRVIYEYEFHRVTSAVEMTRRITRHRTYGAGVAKENTVGCWCLQIKPRGGLETKVYNEELKAFVEAGPSQTTSELAAGCGVSDKTVFKLGRCKNFKGGYLMD</sequence>
<dbReference type="EMBL" id="CAKXAJ010019267">
    <property type="protein sequence ID" value="CAH2218231.1"/>
    <property type="molecule type" value="Genomic_DNA"/>
</dbReference>
<gene>
    <name evidence="1" type="primary">jg23489</name>
    <name evidence="1" type="ORF">PAEG_LOCUS6078</name>
</gene>
<evidence type="ECO:0000313" key="2">
    <source>
        <dbReference type="Proteomes" id="UP000838756"/>
    </source>
</evidence>
<dbReference type="OrthoDB" id="616263at2759"/>
<dbReference type="Proteomes" id="UP000838756">
    <property type="component" value="Unassembled WGS sequence"/>
</dbReference>
<dbReference type="AlphaFoldDB" id="A0A8S4QXP7"/>